<comment type="caution">
    <text evidence="1">The sequence shown here is derived from an EMBL/GenBank/DDBJ whole genome shotgun (WGS) entry which is preliminary data.</text>
</comment>
<reference evidence="1 2" key="1">
    <citation type="submission" date="2024-03" db="EMBL/GenBank/DDBJ databases">
        <title>Actinomycetospora sp. OC33-EN07, a novel actinomycete isolated from wild orchid (Aerides multiflora).</title>
        <authorList>
            <person name="Suriyachadkun C."/>
        </authorList>
    </citation>
    <scope>NUCLEOTIDE SEQUENCE [LARGE SCALE GENOMIC DNA]</scope>
    <source>
        <strain evidence="1 2">OC33-EN07</strain>
    </source>
</reference>
<keyword evidence="2" id="KW-1185">Reference proteome</keyword>
<organism evidence="1 2">
    <name type="scientific">Actinomycetospora flava</name>
    <dbReference type="NCBI Taxonomy" id="3129232"/>
    <lineage>
        <taxon>Bacteria</taxon>
        <taxon>Bacillati</taxon>
        <taxon>Actinomycetota</taxon>
        <taxon>Actinomycetes</taxon>
        <taxon>Pseudonocardiales</taxon>
        <taxon>Pseudonocardiaceae</taxon>
        <taxon>Actinomycetospora</taxon>
    </lineage>
</organism>
<dbReference type="Proteomes" id="UP001369736">
    <property type="component" value="Unassembled WGS sequence"/>
</dbReference>
<dbReference type="EMBL" id="JBBEGM010000009">
    <property type="protein sequence ID" value="MEJ2863532.1"/>
    <property type="molecule type" value="Genomic_DNA"/>
</dbReference>
<sequence>MYLEPDAWQALRREQHDVVTVEQLYRQGFTDRGIEAQLRAGRWQGLHRGVYVLHNGPVSPEARRTGALLACRGAAMLSHETAGELWGMVPVDPTRPIHVTVPYGSSAMRSDGLHLHRSRAFAHIGAEGLLPPRTNRVHTILDLVTNAAGPEEATRLAHELAVAHRVHPTTLERAAELRRPVRHRRAIADAVSLLRDGIDSMLELRYRDDVERAHGLPVGVRQEPVMVDGIRRFEDVVYDMPRGRAIVRLDGHDSHADKLTAFTDRRRTVAAIMSDAAAVPYGWHEVTTTACRTAREVEWILRRIGWTDPFRRCPRCA</sequence>
<name>A0ABU8M8Z9_9PSEU</name>
<evidence type="ECO:0008006" key="3">
    <source>
        <dbReference type="Google" id="ProtNLM"/>
    </source>
</evidence>
<evidence type="ECO:0000313" key="1">
    <source>
        <dbReference type="EMBL" id="MEJ2863532.1"/>
    </source>
</evidence>
<proteinExistence type="predicted"/>
<protein>
    <recommendedName>
        <fullName evidence="3">Transcriptional regulator, AbiEi antitoxin, Type IV TA system</fullName>
    </recommendedName>
</protein>
<accession>A0ABU8M8Z9</accession>
<dbReference type="RefSeq" id="WP_337704901.1">
    <property type="nucleotide sequence ID" value="NZ_JBBEGM010000009.1"/>
</dbReference>
<gene>
    <name evidence="1" type="ORF">WCD58_20385</name>
</gene>
<evidence type="ECO:0000313" key="2">
    <source>
        <dbReference type="Proteomes" id="UP001369736"/>
    </source>
</evidence>